<dbReference type="PANTHER" id="PTHR24177:SF215">
    <property type="entry name" value="PGG DOMAIN-CONTAINING PROTEIN"/>
    <property type="match status" value="1"/>
</dbReference>
<dbReference type="Gene3D" id="1.25.40.20">
    <property type="entry name" value="Ankyrin repeat-containing domain"/>
    <property type="match status" value="1"/>
</dbReference>
<feature type="transmembrane region" description="Helical" evidence="2">
    <location>
        <begin position="228"/>
        <end position="246"/>
    </location>
</feature>
<dbReference type="InterPro" id="IPR036770">
    <property type="entry name" value="Ankyrin_rpt-contain_sf"/>
</dbReference>
<feature type="transmembrane region" description="Helical" evidence="2">
    <location>
        <begin position="301"/>
        <end position="327"/>
    </location>
</feature>
<dbReference type="Pfam" id="PF13962">
    <property type="entry name" value="PGG"/>
    <property type="match status" value="1"/>
</dbReference>
<evidence type="ECO:0000313" key="4">
    <source>
        <dbReference type="EMBL" id="SPD17930.1"/>
    </source>
</evidence>
<feature type="transmembrane region" description="Helical" evidence="2">
    <location>
        <begin position="334"/>
        <end position="355"/>
    </location>
</feature>
<evidence type="ECO:0000256" key="2">
    <source>
        <dbReference type="SAM" id="Phobius"/>
    </source>
</evidence>
<dbReference type="InterPro" id="IPR026961">
    <property type="entry name" value="PGG_dom"/>
</dbReference>
<evidence type="ECO:0000259" key="3">
    <source>
        <dbReference type="Pfam" id="PF13962"/>
    </source>
</evidence>
<organism evidence="4">
    <name type="scientific">Fagus sylvatica</name>
    <name type="common">Beechnut</name>
    <dbReference type="NCBI Taxonomy" id="28930"/>
    <lineage>
        <taxon>Eukaryota</taxon>
        <taxon>Viridiplantae</taxon>
        <taxon>Streptophyta</taxon>
        <taxon>Embryophyta</taxon>
        <taxon>Tracheophyta</taxon>
        <taxon>Spermatophyta</taxon>
        <taxon>Magnoliopsida</taxon>
        <taxon>eudicotyledons</taxon>
        <taxon>Gunneridae</taxon>
        <taxon>Pentapetalae</taxon>
        <taxon>rosids</taxon>
        <taxon>fabids</taxon>
        <taxon>Fagales</taxon>
        <taxon>Fagaceae</taxon>
        <taxon>Fagus</taxon>
    </lineage>
</organism>
<protein>
    <recommendedName>
        <fullName evidence="3">PGG domain-containing protein</fullName>
    </recommendedName>
</protein>
<keyword evidence="2" id="KW-1133">Transmembrane helix</keyword>
<dbReference type="AlphaFoldDB" id="A0A2N9I1N7"/>
<keyword evidence="2" id="KW-0472">Membrane</keyword>
<reference evidence="4" key="1">
    <citation type="submission" date="2018-02" db="EMBL/GenBank/DDBJ databases">
        <authorList>
            <person name="Cohen D.B."/>
            <person name="Kent A.D."/>
        </authorList>
    </citation>
    <scope>NUCLEOTIDE SEQUENCE</scope>
</reference>
<feature type="region of interest" description="Disordered" evidence="1">
    <location>
        <begin position="25"/>
        <end position="70"/>
    </location>
</feature>
<keyword evidence="2" id="KW-0812">Transmembrane</keyword>
<proteinExistence type="predicted"/>
<feature type="compositionally biased region" description="Basic and acidic residues" evidence="1">
    <location>
        <begin position="47"/>
        <end position="58"/>
    </location>
</feature>
<feature type="domain" description="PGG" evidence="3">
    <location>
        <begin position="216"/>
        <end position="326"/>
    </location>
</feature>
<sequence length="414" mass="46554">MKITNISALALTDLLVEVDTTFHNSKRGKAESLDENYGGVQGKRGKEKLSSTIERRQGGGDTTEGQSSEGYETPSALFIAASNGIVEIFDKILKVYPQASEHINKDEQNILHVAISHRKFDIFGRIRQMTPMMTNRLASRIDKNGYTILHQVADMTNHDGRHRLGPAFQLHRELKWQQKVQKIFPSHYVMHHNNDGKTADELFKEQHAELLDKAQTWIKETCQSCSSFALGIVAVAFASTYAISGGNDKSCHENANPYFLFFTIMNVFTLTSSLSSAALFLTNLSSSMDYKDFLKSLLQNMVIGIVLLFVSVTTTTLSFAASLFLVLPSEKKTWISILSYTAAFLPLSIFFIIQFPRNAYLFSYYSEVLIRKILKTLPQKPAPHFLGTNKRNLLKFKARGSLKPTGYRLASNKQ</sequence>
<dbReference type="SUPFAM" id="SSF48403">
    <property type="entry name" value="Ankyrin repeat"/>
    <property type="match status" value="1"/>
</dbReference>
<gene>
    <name evidence="4" type="ORF">FSB_LOCUS45812</name>
</gene>
<feature type="transmembrane region" description="Helical" evidence="2">
    <location>
        <begin position="258"/>
        <end position="281"/>
    </location>
</feature>
<dbReference type="PANTHER" id="PTHR24177">
    <property type="entry name" value="CASKIN"/>
    <property type="match status" value="1"/>
</dbReference>
<dbReference type="GO" id="GO:0016020">
    <property type="term" value="C:membrane"/>
    <property type="evidence" value="ECO:0007669"/>
    <property type="project" value="TreeGrafter"/>
</dbReference>
<evidence type="ECO:0000256" key="1">
    <source>
        <dbReference type="SAM" id="MobiDB-lite"/>
    </source>
</evidence>
<dbReference type="EMBL" id="OIVN01004535">
    <property type="protein sequence ID" value="SPD17930.1"/>
    <property type="molecule type" value="Genomic_DNA"/>
</dbReference>
<name>A0A2N9I1N7_FAGSY</name>
<accession>A0A2N9I1N7</accession>